<dbReference type="SUPFAM" id="SSF102462">
    <property type="entry name" value="Peptidyl-tRNA hydrolase II"/>
    <property type="match status" value="1"/>
</dbReference>
<dbReference type="STRING" id="504805.SAMN05421505_113194"/>
<keyword evidence="2" id="KW-1185">Reference proteome</keyword>
<name>A0A1G8B7S8_9ACTN</name>
<dbReference type="EMBL" id="FNCN01000013">
    <property type="protein sequence ID" value="SDH29257.1"/>
    <property type="molecule type" value="Genomic_DNA"/>
</dbReference>
<dbReference type="OrthoDB" id="3692042at2"/>
<dbReference type="AlphaFoldDB" id="A0A1G8B7S8"/>
<dbReference type="RefSeq" id="WP_093171310.1">
    <property type="nucleotide sequence ID" value="NZ_FNCN01000013.1"/>
</dbReference>
<dbReference type="Proteomes" id="UP000198923">
    <property type="component" value="Unassembled WGS sequence"/>
</dbReference>
<evidence type="ECO:0008006" key="3">
    <source>
        <dbReference type="Google" id="ProtNLM"/>
    </source>
</evidence>
<evidence type="ECO:0000313" key="1">
    <source>
        <dbReference type="EMBL" id="SDH29257.1"/>
    </source>
</evidence>
<reference evidence="1 2" key="1">
    <citation type="submission" date="2016-10" db="EMBL/GenBank/DDBJ databases">
        <authorList>
            <person name="de Groot N.N."/>
        </authorList>
    </citation>
    <scope>NUCLEOTIDE SEQUENCE [LARGE SCALE GENOMIC DNA]</scope>
    <source>
        <strain evidence="1 2">CPCC 201354</strain>
    </source>
</reference>
<accession>A0A1G8B7S8</accession>
<dbReference type="PIRSF" id="PIRSF033736">
    <property type="entry name" value="UCP033763"/>
    <property type="match status" value="1"/>
</dbReference>
<organism evidence="1 2">
    <name type="scientific">Sinosporangium album</name>
    <dbReference type="NCBI Taxonomy" id="504805"/>
    <lineage>
        <taxon>Bacteria</taxon>
        <taxon>Bacillati</taxon>
        <taxon>Actinomycetota</taxon>
        <taxon>Actinomycetes</taxon>
        <taxon>Streptosporangiales</taxon>
        <taxon>Streptosporangiaceae</taxon>
        <taxon>Sinosporangium</taxon>
    </lineage>
</organism>
<dbReference type="Gene3D" id="3.40.1490.10">
    <property type="entry name" value="Bit1"/>
    <property type="match status" value="1"/>
</dbReference>
<gene>
    <name evidence="1" type="ORF">SAMN05421505_113194</name>
</gene>
<dbReference type="InterPro" id="IPR017021">
    <property type="entry name" value="UCP033763"/>
</dbReference>
<dbReference type="InterPro" id="IPR023476">
    <property type="entry name" value="Pep_tRNA_hydro_II_dom_sf"/>
</dbReference>
<dbReference type="Pfam" id="PF09391">
    <property type="entry name" value="DUF2000"/>
    <property type="match status" value="1"/>
</dbReference>
<evidence type="ECO:0000313" key="2">
    <source>
        <dbReference type="Proteomes" id="UP000198923"/>
    </source>
</evidence>
<sequence length="160" mass="16818">MHPSASSGLPTLSPEEIRTDLPTRQAKLKWVIVVDESLSTGLVVNAAVCMAAAVGHAIPGVLGPEGKDASGSVHVGLPWAGCSILASDAETIHKLRSKAAEKDGLLVVDMPLPAQTSRVYDEYLGTLAETPADEVVYYAVSIIGPRNKVDKLVGKLPLLR</sequence>
<protein>
    <recommendedName>
        <fullName evidence="3">DUF2000 domain-containing protein</fullName>
    </recommendedName>
</protein>
<proteinExistence type="predicted"/>
<dbReference type="InterPro" id="IPR018988">
    <property type="entry name" value="DUF2000"/>
</dbReference>